<dbReference type="OrthoDB" id="2233065at2"/>
<dbReference type="AlphaFoldDB" id="A0A239WX58"/>
<proteinExistence type="predicted"/>
<accession>A0A239WX58</accession>
<feature type="transmembrane region" description="Helical" evidence="1">
    <location>
        <begin position="20"/>
        <end position="38"/>
    </location>
</feature>
<sequence>MIKIFGKIRYHWQPELSWLLIYWSITITPIFIGLSLLFERTKIPLSFFLLFLLFLILLGLGLHRFFVIEEGDQLTIVSMDIFKPNNVKISSIKKVEVTKLSIALIFDDNKKRRIFYMRKWPKKYFLDALAVHPSFRGEVDLVDNFVELDYFEAYKQDKASKLLEH</sequence>
<keyword evidence="1" id="KW-1133">Transmembrane helix</keyword>
<dbReference type="RefSeq" id="WP_017770186.1">
    <property type="nucleotide sequence ID" value="NZ_LT906454.1"/>
</dbReference>
<dbReference type="EMBL" id="LT906454">
    <property type="protein sequence ID" value="SNV38700.1"/>
    <property type="molecule type" value="Genomic_DNA"/>
</dbReference>
<organism evidence="2 3">
    <name type="scientific">Streptococcus acidominimus</name>
    <dbReference type="NCBI Taxonomy" id="1326"/>
    <lineage>
        <taxon>Bacteria</taxon>
        <taxon>Bacillati</taxon>
        <taxon>Bacillota</taxon>
        <taxon>Bacilli</taxon>
        <taxon>Lactobacillales</taxon>
        <taxon>Streptococcaceae</taxon>
        <taxon>Streptococcus</taxon>
    </lineage>
</organism>
<dbReference type="Pfam" id="PF17255">
    <property type="entry name" value="EbsA"/>
    <property type="match status" value="1"/>
</dbReference>
<protein>
    <submittedName>
        <fullName evidence="2">Membrane protein</fullName>
    </submittedName>
</protein>
<keyword evidence="1" id="KW-0472">Membrane</keyword>
<name>A0A239WX58_STRAI</name>
<feature type="transmembrane region" description="Helical" evidence="1">
    <location>
        <begin position="45"/>
        <end position="66"/>
    </location>
</feature>
<evidence type="ECO:0000313" key="2">
    <source>
        <dbReference type="EMBL" id="SNV38700.1"/>
    </source>
</evidence>
<dbReference type="InterPro" id="IPR020215">
    <property type="entry name" value="EbsA-like"/>
</dbReference>
<reference evidence="2 3" key="1">
    <citation type="submission" date="2017-06" db="EMBL/GenBank/DDBJ databases">
        <authorList>
            <consortium name="Pathogen Informatics"/>
        </authorList>
    </citation>
    <scope>NUCLEOTIDE SEQUENCE [LARGE SCALE GENOMIC DNA]</scope>
    <source>
        <strain evidence="2 3">NCTC11291</strain>
    </source>
</reference>
<keyword evidence="1" id="KW-0812">Transmembrane</keyword>
<evidence type="ECO:0000256" key="1">
    <source>
        <dbReference type="SAM" id="Phobius"/>
    </source>
</evidence>
<dbReference type="Proteomes" id="UP000215144">
    <property type="component" value="Chromosome 1"/>
</dbReference>
<evidence type="ECO:0000313" key="3">
    <source>
        <dbReference type="Proteomes" id="UP000215144"/>
    </source>
</evidence>
<dbReference type="KEGG" id="saco:SAME_00838"/>
<gene>
    <name evidence="2" type="ORF">SAMEA4504048_00838</name>
</gene>